<dbReference type="Gene3D" id="1.10.238.10">
    <property type="entry name" value="EF-hand"/>
    <property type="match status" value="1"/>
</dbReference>
<dbReference type="Ensembl" id="ENSCCNT00000011000.1">
    <property type="protein sequence ID" value="ENSCCNP00000008334.1"/>
    <property type="gene ID" value="ENSCCNG00000008832.1"/>
</dbReference>
<feature type="domain" description="ZZ-type" evidence="6">
    <location>
        <begin position="219"/>
        <end position="275"/>
    </location>
</feature>
<dbReference type="InterPro" id="IPR043145">
    <property type="entry name" value="Znf_ZZ_sf"/>
</dbReference>
<dbReference type="Pfam" id="PF00569">
    <property type="entry name" value="ZZ"/>
    <property type="match status" value="1"/>
</dbReference>
<dbReference type="InterPro" id="IPR000433">
    <property type="entry name" value="Znf_ZZ"/>
</dbReference>
<dbReference type="InterPro" id="IPR011992">
    <property type="entry name" value="EF-hand-dom_pair"/>
</dbReference>
<dbReference type="GO" id="GO:0045202">
    <property type="term" value="C:synapse"/>
    <property type="evidence" value="ECO:0007669"/>
    <property type="project" value="GOC"/>
</dbReference>
<dbReference type="CDD" id="cd02334">
    <property type="entry name" value="ZZ_dystrophin"/>
    <property type="match status" value="1"/>
</dbReference>
<dbReference type="InterPro" id="IPR050774">
    <property type="entry name" value="KCMF1/Dystrophin"/>
</dbReference>
<dbReference type="PROSITE" id="PS50135">
    <property type="entry name" value="ZF_ZZ_2"/>
    <property type="match status" value="1"/>
</dbReference>
<sequence>MLTEAQILSPENRFSISAIFCVLALFSGSLPDKDNALRSIENSAYRTAFKLQSVQMLCQCNSLIQQVLLRPSFEEARESSLSVQQLFQELQELFQKARVKKPEQVHLRAPELTLSLQAITESGFLKLLPVAAALVALSGDSPLTKYRGKCRVCFLLQIPSVVGESRTLCSVESAVLSCFRGVLSPGIKEEKFLSWILSEPLILLWFPTCYRLSTTQQATYPVRCGACKTFPITGLRYRCLKCLNFDICQGCFISGLHSKSHQKLHPDVEHCQLSAKENTKLLLRTLRNNLLRGCLRRNEAMRRQWLLGQVNPKVMANHVQARLLKKQLNRHKDKLQAIYNSHEEKSCRFETMIHELRTKQDSLWTAIQQMEQDLKTMLQLAHPSSSCQNAVSKIDYSSADRFWKGEDSFQIRKCPENGPEQEPLPHPTVVDRSQANAEHTLPNSEQPENILQGTGGQNHSPKMANEILSLLPSYQDEMLQNNPQISPTKMSSPDHAPADRKEIVNIKERKNEQEEDEPQELLSKLLDAFNLETTSVKQAKLRYCLPFFASISMMEAPDNSR</sequence>
<feature type="region of interest" description="Disordered" evidence="5">
    <location>
        <begin position="438"/>
        <end position="462"/>
    </location>
</feature>
<dbReference type="SUPFAM" id="SSF57850">
    <property type="entry name" value="RING/U-box"/>
    <property type="match status" value="1"/>
</dbReference>
<evidence type="ECO:0000256" key="1">
    <source>
        <dbReference type="ARBA" id="ARBA00022723"/>
    </source>
</evidence>
<dbReference type="AlphaFoldDB" id="A0A8C0WCB6"/>
<keyword evidence="1" id="KW-0479">Metal-binding</keyword>
<keyword evidence="3" id="KW-0862">Zinc</keyword>
<name>A0A8C0WCB6_CASCN</name>
<evidence type="ECO:0000313" key="7">
    <source>
        <dbReference type="Ensembl" id="ENSCCNP00000008334.1"/>
    </source>
</evidence>
<dbReference type="Pfam" id="PF09069">
    <property type="entry name" value="EF-hand_3"/>
    <property type="match status" value="1"/>
</dbReference>
<evidence type="ECO:0000256" key="5">
    <source>
        <dbReference type="SAM" id="MobiDB-lite"/>
    </source>
</evidence>
<evidence type="ECO:0000256" key="2">
    <source>
        <dbReference type="ARBA" id="ARBA00022771"/>
    </source>
</evidence>
<evidence type="ECO:0000256" key="4">
    <source>
        <dbReference type="PROSITE-ProRule" id="PRU00228"/>
    </source>
</evidence>
<dbReference type="PANTHER" id="PTHR12268">
    <property type="entry name" value="E3 UBIQUITIN-PROTEIN LIGASE KCMF1"/>
    <property type="match status" value="1"/>
</dbReference>
<dbReference type="InterPro" id="IPR015154">
    <property type="entry name" value="EF-hand_dom_typ2"/>
</dbReference>
<accession>A0A8C0WCB6</accession>
<reference evidence="7" key="1">
    <citation type="submission" date="2023-09" db="UniProtKB">
        <authorList>
            <consortium name="Ensembl"/>
        </authorList>
    </citation>
    <scope>IDENTIFICATION</scope>
</reference>
<dbReference type="GO" id="GO:0008270">
    <property type="term" value="F:zinc ion binding"/>
    <property type="evidence" value="ECO:0007669"/>
    <property type="project" value="UniProtKB-KW"/>
</dbReference>
<dbReference type="PANTHER" id="PTHR12268:SF18">
    <property type="entry name" value="DYSTROTELIN"/>
    <property type="match status" value="1"/>
</dbReference>
<dbReference type="SUPFAM" id="SSF47473">
    <property type="entry name" value="EF-hand"/>
    <property type="match status" value="2"/>
</dbReference>
<dbReference type="GO" id="GO:0099536">
    <property type="term" value="P:synaptic signaling"/>
    <property type="evidence" value="ECO:0007669"/>
    <property type="project" value="TreeGrafter"/>
</dbReference>
<keyword evidence="2 4" id="KW-0863">Zinc-finger</keyword>
<proteinExistence type="predicted"/>
<protein>
    <recommendedName>
        <fullName evidence="6">ZZ-type domain-containing protein</fullName>
    </recommendedName>
</protein>
<evidence type="ECO:0000259" key="6">
    <source>
        <dbReference type="PROSITE" id="PS50135"/>
    </source>
</evidence>
<dbReference type="Gene3D" id="3.30.60.90">
    <property type="match status" value="1"/>
</dbReference>
<dbReference type="GO" id="GO:0005886">
    <property type="term" value="C:plasma membrane"/>
    <property type="evidence" value="ECO:0007669"/>
    <property type="project" value="TreeGrafter"/>
</dbReference>
<dbReference type="SMART" id="SM00291">
    <property type="entry name" value="ZnF_ZZ"/>
    <property type="match status" value="1"/>
</dbReference>
<evidence type="ECO:0000256" key="3">
    <source>
        <dbReference type="ARBA" id="ARBA00022833"/>
    </source>
</evidence>
<feature type="compositionally biased region" description="Polar residues" evidence="5">
    <location>
        <begin position="438"/>
        <end position="460"/>
    </location>
</feature>
<organism evidence="7">
    <name type="scientific">Castor canadensis</name>
    <name type="common">American beaver</name>
    <dbReference type="NCBI Taxonomy" id="51338"/>
    <lineage>
        <taxon>Eukaryota</taxon>
        <taxon>Metazoa</taxon>
        <taxon>Chordata</taxon>
        <taxon>Craniata</taxon>
        <taxon>Vertebrata</taxon>
        <taxon>Euteleostomi</taxon>
        <taxon>Mammalia</taxon>
        <taxon>Eutheria</taxon>
        <taxon>Euarchontoglires</taxon>
        <taxon>Glires</taxon>
        <taxon>Rodentia</taxon>
        <taxon>Castorimorpha</taxon>
        <taxon>Castoridae</taxon>
        <taxon>Castor</taxon>
    </lineage>
</organism>
<dbReference type="PROSITE" id="PS01357">
    <property type="entry name" value="ZF_ZZ_1"/>
    <property type="match status" value="1"/>
</dbReference>